<gene>
    <name evidence="12" type="ORF">DEBURN_LOCUS6398</name>
</gene>
<dbReference type="SMART" id="SM00129">
    <property type="entry name" value="KISc"/>
    <property type="match status" value="1"/>
</dbReference>
<dbReference type="InterPro" id="IPR019821">
    <property type="entry name" value="Kinesin_motor_CS"/>
</dbReference>
<feature type="region of interest" description="Disordered" evidence="10">
    <location>
        <begin position="915"/>
        <end position="1133"/>
    </location>
</feature>
<dbReference type="InterPro" id="IPR036570">
    <property type="entry name" value="HORMA_dom_sf"/>
</dbReference>
<feature type="compositionally biased region" description="Basic and acidic residues" evidence="10">
    <location>
        <begin position="870"/>
        <end position="879"/>
    </location>
</feature>
<dbReference type="GO" id="GO:0008017">
    <property type="term" value="F:microtubule binding"/>
    <property type="evidence" value="ECO:0007669"/>
    <property type="project" value="InterPro"/>
</dbReference>
<feature type="region of interest" description="Disordered" evidence="10">
    <location>
        <begin position="1246"/>
        <end position="1289"/>
    </location>
</feature>
<dbReference type="InterPro" id="IPR027640">
    <property type="entry name" value="Kinesin-like_fam"/>
</dbReference>
<dbReference type="EMBL" id="CAJVPK010000654">
    <property type="protein sequence ID" value="CAG8536475.1"/>
    <property type="molecule type" value="Genomic_DNA"/>
</dbReference>
<dbReference type="SUPFAM" id="SSF52540">
    <property type="entry name" value="P-loop containing nucleoside triphosphate hydrolases"/>
    <property type="match status" value="1"/>
</dbReference>
<comment type="similarity">
    <text evidence="2">Belongs to the TRAFAC class myosin-kinesin ATPase superfamily. Kinesin family. KIN-14 subfamily.</text>
</comment>
<keyword evidence="3" id="KW-0493">Microtubule</keyword>
<dbReference type="PRINTS" id="PR00380">
    <property type="entry name" value="KINESINHEAVY"/>
</dbReference>
<name>A0A9N9FHF9_9GLOM</name>
<proteinExistence type="inferred from homology"/>
<keyword evidence="4 7" id="KW-0547">Nucleotide-binding</keyword>
<evidence type="ECO:0000256" key="5">
    <source>
        <dbReference type="ARBA" id="ARBA00022840"/>
    </source>
</evidence>
<comment type="similarity">
    <text evidence="1 8">Belongs to the ATG13 family. Fungi subfamily.</text>
</comment>
<feature type="region of interest" description="Disordered" evidence="10">
    <location>
        <begin position="37"/>
        <end position="78"/>
    </location>
</feature>
<dbReference type="InterPro" id="IPR027417">
    <property type="entry name" value="P-loop_NTPase"/>
</dbReference>
<feature type="coiled-coil region" evidence="9">
    <location>
        <begin position="152"/>
        <end position="274"/>
    </location>
</feature>
<keyword evidence="13" id="KW-1185">Reference proteome</keyword>
<sequence length="1334" mass="150579">MSANNRKASRLPTSRIQFVLNSPRKIKNAQAPLRKLVGTTEGKRPGAINKNSSFSLKKKNTASIIGNKNDKNVRSIPQKASLSNVRSIPFESSYTKKAPSTSGSFKNVRSRIQYPPPPPPLPLPPSPTKILKEQSAALKAHLQELYKEKEYYATINAQKQNEIQEIRRAQEEYIEEIENKNQKIIEVQTHRKDLEAEIETVMQQTDILLVEKKELISKINSHKNELEEKQNTIKQQAETIESNSNHILELTSNLQDRERERRDLHNLLQDLKGNIRVFCRVRPPLPSESNDLAILKFPKELPVNKRISIASIKINYLGKKREQFKDYEFDQVFDHEATQKDVFNEVSHIVQSVVDGYNGCIFAYGQTGAGKTYTMAGPNDPTPETEGMIPRAVGLIYDLMQNLKAQRWKFKMEGQFIEIYNDSIRDLLAINPSSSSNIKYKTAHDESTGTTQILNARTVNLDSPETLNRVLKTATQNRAVAATKCNSRSSRSHSVFMIRLTGTNENLNETRVGSLNLIDLAGSERLSKSESKGNQLQEAKHINSSLSHLKTVIEGIRKDSSHVNFRDSPLTWLLKNSLASPPSSLPNLPRQSKADQIVQARLVEYDIQNSGKTSQNTNLTIRQTTYHSKKPNKWLWDSDVYKDDLKYWRQMAQPYMGTSPLPMNIEFYLDTSELSKNQVLVLTDEILRRRRIDLNNLNDSNGSNSNGNNNKITKNIMLESWQLTLSHPLPDPLPDLPVVYKKSIAFFRSLYAFVRLLPSYRLYKRIRKMKFNSLKIGYRFVLPSNNNTQRDIGIDIPIIEGETRSTASEFRFSPIDTPLGVLALKVLYRTNCEFHVDEPETLLSSKFIFDMDENYFTPTMARYYQQEQQQKPEKDERRNSVPTRMDVCITPPTGFNYLSSSPQFTNSHLIGGTLPTRSLSSPRSNPDLHNDLTFPKIYTPSRSTAYGSGQSNLSAPSLSFKSPDSRRLSNASLEPPISRSSTSRNEREPLFPTLSSIPTTRPNVTMVQPFKSPSLSPTPINHDINPPSPTFYDRPLHRSPSQLSLQQRNLYQSSSARPLSINSGAQTLSSSVRSTSSVGSPSGFPRFSSSFNHQKYERSGGSTTRERDGSFSGRRYSRSSLTNKSDGSTSDRGSYNSSFFASLDPDDDVAEFVQMINTREPLKMFSRSPTGLDDANNSGRNPSGRTQIQLSRFQKLKETHNNLPESMASMSLQNNLEPPGGLGLGTSIRIPQASIGNMGGYSAYHLDSPSTLETQNNDDSLYQESNSDSIKHHDERPAEVNSKTLSGENQHIKNYNNYLDGSPASGNSSRADEELIFICREEAWLTWLKNDIEK</sequence>
<dbReference type="InterPro" id="IPR001752">
    <property type="entry name" value="Kinesin_motor_dom"/>
</dbReference>
<dbReference type="InterPro" id="IPR018731">
    <property type="entry name" value="Atg13_N"/>
</dbReference>
<feature type="region of interest" description="Disordered" evidence="10">
    <location>
        <begin position="865"/>
        <end position="886"/>
    </location>
</feature>
<dbReference type="Proteomes" id="UP000789706">
    <property type="component" value="Unassembled WGS sequence"/>
</dbReference>
<feature type="compositionally biased region" description="Basic and acidic residues" evidence="10">
    <location>
        <begin position="1094"/>
        <end position="1109"/>
    </location>
</feature>
<dbReference type="GO" id="GO:1990316">
    <property type="term" value="C:Atg1/ULK1 kinase complex"/>
    <property type="evidence" value="ECO:0007669"/>
    <property type="project" value="InterPro"/>
</dbReference>
<dbReference type="PROSITE" id="PS50067">
    <property type="entry name" value="KINESIN_MOTOR_2"/>
    <property type="match status" value="1"/>
</dbReference>
<feature type="compositionally biased region" description="Polar residues" evidence="10">
    <location>
        <begin position="993"/>
        <end position="1019"/>
    </location>
</feature>
<feature type="region of interest" description="Disordered" evidence="10">
    <location>
        <begin position="1164"/>
        <end position="1185"/>
    </location>
</feature>
<dbReference type="OrthoDB" id="70161at2759"/>
<feature type="compositionally biased region" description="Polar residues" evidence="10">
    <location>
        <begin position="1175"/>
        <end position="1185"/>
    </location>
</feature>
<evidence type="ECO:0000256" key="7">
    <source>
        <dbReference type="PROSITE-ProRule" id="PRU00283"/>
    </source>
</evidence>
<evidence type="ECO:0000256" key="9">
    <source>
        <dbReference type="SAM" id="Coils"/>
    </source>
</evidence>
<dbReference type="Gene3D" id="3.40.850.10">
    <property type="entry name" value="Kinesin motor domain"/>
    <property type="match status" value="1"/>
</dbReference>
<feature type="compositionally biased region" description="Polar residues" evidence="10">
    <location>
        <begin position="1121"/>
        <end position="1133"/>
    </location>
</feature>
<evidence type="ECO:0000256" key="1">
    <source>
        <dbReference type="ARBA" id="ARBA00005246"/>
    </source>
</evidence>
<evidence type="ECO:0000256" key="6">
    <source>
        <dbReference type="ARBA" id="ARBA00023175"/>
    </source>
</evidence>
<dbReference type="Pfam" id="PF10033">
    <property type="entry name" value="ATG13"/>
    <property type="match status" value="1"/>
</dbReference>
<dbReference type="InterPro" id="IPR036961">
    <property type="entry name" value="Kinesin_motor_dom_sf"/>
</dbReference>
<feature type="compositionally biased region" description="Low complexity" evidence="10">
    <location>
        <begin position="1110"/>
        <end position="1120"/>
    </location>
</feature>
<evidence type="ECO:0000256" key="4">
    <source>
        <dbReference type="ARBA" id="ARBA00022741"/>
    </source>
</evidence>
<keyword evidence="6 7" id="KW-0505">Motor protein</keyword>
<keyword evidence="8" id="KW-0072">Autophagy</keyword>
<feature type="binding site" evidence="7">
    <location>
        <begin position="365"/>
        <end position="372"/>
    </location>
    <ligand>
        <name>ATP</name>
        <dbReference type="ChEBI" id="CHEBI:30616"/>
    </ligand>
</feature>
<dbReference type="GO" id="GO:0005524">
    <property type="term" value="F:ATP binding"/>
    <property type="evidence" value="ECO:0007669"/>
    <property type="project" value="UniProtKB-UniRule"/>
</dbReference>
<organism evidence="12 13">
    <name type="scientific">Diversispora eburnea</name>
    <dbReference type="NCBI Taxonomy" id="1213867"/>
    <lineage>
        <taxon>Eukaryota</taxon>
        <taxon>Fungi</taxon>
        <taxon>Fungi incertae sedis</taxon>
        <taxon>Mucoromycota</taxon>
        <taxon>Glomeromycotina</taxon>
        <taxon>Glomeromycetes</taxon>
        <taxon>Diversisporales</taxon>
        <taxon>Diversisporaceae</taxon>
        <taxon>Diversispora</taxon>
    </lineage>
</organism>
<dbReference type="GO" id="GO:0006914">
    <property type="term" value="P:autophagy"/>
    <property type="evidence" value="ECO:0007669"/>
    <property type="project" value="UniProtKB-KW"/>
</dbReference>
<dbReference type="Pfam" id="PF00225">
    <property type="entry name" value="Kinesin"/>
    <property type="match status" value="1"/>
</dbReference>
<evidence type="ECO:0000256" key="8">
    <source>
        <dbReference type="RuleBase" id="RU361214"/>
    </source>
</evidence>
<reference evidence="12" key="1">
    <citation type="submission" date="2021-06" db="EMBL/GenBank/DDBJ databases">
        <authorList>
            <person name="Kallberg Y."/>
            <person name="Tangrot J."/>
            <person name="Rosling A."/>
        </authorList>
    </citation>
    <scope>NUCLEOTIDE SEQUENCE</scope>
    <source>
        <strain evidence="12">AZ414A</strain>
    </source>
</reference>
<evidence type="ECO:0000256" key="2">
    <source>
        <dbReference type="ARBA" id="ARBA00010899"/>
    </source>
</evidence>
<evidence type="ECO:0000256" key="3">
    <source>
        <dbReference type="ARBA" id="ARBA00022701"/>
    </source>
</evidence>
<feature type="domain" description="Kinesin motor" evidence="11">
    <location>
        <begin position="274"/>
        <end position="623"/>
    </location>
</feature>
<dbReference type="PANTHER" id="PTHR47972">
    <property type="entry name" value="KINESIN-LIKE PROTEIN KLP-3"/>
    <property type="match status" value="1"/>
</dbReference>
<feature type="compositionally biased region" description="Polar residues" evidence="10">
    <location>
        <begin position="915"/>
        <end position="924"/>
    </location>
</feature>
<evidence type="ECO:0000256" key="10">
    <source>
        <dbReference type="SAM" id="MobiDB-lite"/>
    </source>
</evidence>
<protein>
    <recommendedName>
        <fullName evidence="8">Autophagy-related protein 13</fullName>
    </recommendedName>
</protein>
<evidence type="ECO:0000259" key="11">
    <source>
        <dbReference type="PROSITE" id="PS50067"/>
    </source>
</evidence>
<comment type="caution">
    <text evidence="12">The sequence shown here is derived from an EMBL/GenBank/DDBJ whole genome shotgun (WGS) entry which is preliminary data.</text>
</comment>
<feature type="compositionally biased region" description="Polar residues" evidence="10">
    <location>
        <begin position="940"/>
        <end position="983"/>
    </location>
</feature>
<feature type="compositionally biased region" description="Polar residues" evidence="10">
    <location>
        <begin position="1039"/>
        <end position="1068"/>
    </location>
</feature>
<feature type="compositionally biased region" description="Low complexity" evidence="10">
    <location>
        <begin position="1069"/>
        <end position="1091"/>
    </location>
</feature>
<evidence type="ECO:0000313" key="13">
    <source>
        <dbReference type="Proteomes" id="UP000789706"/>
    </source>
</evidence>
<dbReference type="GO" id="GO:0003777">
    <property type="term" value="F:microtubule motor activity"/>
    <property type="evidence" value="ECO:0007669"/>
    <property type="project" value="InterPro"/>
</dbReference>
<evidence type="ECO:0000313" key="12">
    <source>
        <dbReference type="EMBL" id="CAG8536475.1"/>
    </source>
</evidence>
<keyword evidence="5 7" id="KW-0067">ATP-binding</keyword>
<dbReference type="GO" id="GO:0007018">
    <property type="term" value="P:microtubule-based movement"/>
    <property type="evidence" value="ECO:0007669"/>
    <property type="project" value="InterPro"/>
</dbReference>
<feature type="compositionally biased region" description="Basic and acidic residues" evidence="10">
    <location>
        <begin position="1269"/>
        <end position="1278"/>
    </location>
</feature>
<accession>A0A9N9FHF9</accession>
<dbReference type="Gene3D" id="6.10.140.1900">
    <property type="match status" value="1"/>
</dbReference>
<dbReference type="GO" id="GO:0005874">
    <property type="term" value="C:microtubule"/>
    <property type="evidence" value="ECO:0007669"/>
    <property type="project" value="UniProtKB-KW"/>
</dbReference>
<dbReference type="Gene3D" id="3.30.900.10">
    <property type="entry name" value="HORMA domain"/>
    <property type="match status" value="1"/>
</dbReference>
<feature type="compositionally biased region" description="Polar residues" evidence="10">
    <location>
        <begin position="1248"/>
        <end position="1268"/>
    </location>
</feature>
<dbReference type="PANTHER" id="PTHR47972:SF45">
    <property type="entry name" value="PROTEIN CLARET SEGREGATIONAL"/>
    <property type="match status" value="1"/>
</dbReference>
<dbReference type="PROSITE" id="PS00411">
    <property type="entry name" value="KINESIN_MOTOR_1"/>
    <property type="match status" value="1"/>
</dbReference>
<keyword evidence="9" id="KW-0175">Coiled coil</keyword>